<reference evidence="8" key="2">
    <citation type="journal article" date="2017" name="J. Anim. Genet.">
        <title>Multiple reference genome sequences of hot pepper reveal the massive evolution of plant disease resistance genes by retroduplication.</title>
        <authorList>
            <person name="Kim S."/>
            <person name="Park J."/>
            <person name="Yeom S.-I."/>
            <person name="Kim Y.-M."/>
            <person name="Seo E."/>
            <person name="Kim K.-T."/>
            <person name="Kim M.-S."/>
            <person name="Lee J.M."/>
            <person name="Cheong K."/>
            <person name="Shin H.-S."/>
            <person name="Kim S.-B."/>
            <person name="Han K."/>
            <person name="Lee J."/>
            <person name="Park M."/>
            <person name="Lee H.-A."/>
            <person name="Lee H.-Y."/>
            <person name="Lee Y."/>
            <person name="Oh S."/>
            <person name="Lee J.H."/>
            <person name="Choi E."/>
            <person name="Choi E."/>
            <person name="Lee S.E."/>
            <person name="Jeon J."/>
            <person name="Kim H."/>
            <person name="Choi G."/>
            <person name="Song H."/>
            <person name="Lee J."/>
            <person name="Lee S.-C."/>
            <person name="Kwon J.-K."/>
            <person name="Lee H.-Y."/>
            <person name="Koo N."/>
            <person name="Hong Y."/>
            <person name="Kim R.W."/>
            <person name="Kang W.-H."/>
            <person name="Huh J.H."/>
            <person name="Kang B.-C."/>
            <person name="Yang T.-J."/>
            <person name="Lee Y.-H."/>
            <person name="Bennetzen J.L."/>
            <person name="Choi D."/>
        </authorList>
    </citation>
    <scope>NUCLEOTIDE SEQUENCE [LARGE SCALE GENOMIC DNA]</scope>
    <source>
        <strain evidence="8">cv. PBC81</strain>
    </source>
</reference>
<evidence type="ECO:0000256" key="2">
    <source>
        <dbReference type="ARBA" id="ARBA00023127"/>
    </source>
</evidence>
<comment type="caution">
    <text evidence="7">The sequence shown here is derived from an EMBL/GenBank/DDBJ whole genome shotgun (WGS) entry which is preliminary data.</text>
</comment>
<dbReference type="InterPro" id="IPR004367">
    <property type="entry name" value="Cyclin_C-dom"/>
</dbReference>
<dbReference type="Gene3D" id="1.10.472.10">
    <property type="entry name" value="Cyclin-like"/>
    <property type="match status" value="2"/>
</dbReference>
<accession>A0A2G2WCI1</accession>
<dbReference type="PANTHER" id="PTHR10177">
    <property type="entry name" value="CYCLINS"/>
    <property type="match status" value="1"/>
</dbReference>
<dbReference type="InterPro" id="IPR036915">
    <property type="entry name" value="Cyclin-like_sf"/>
</dbReference>
<dbReference type="SMART" id="SM00385">
    <property type="entry name" value="CYCLIN"/>
    <property type="match status" value="2"/>
</dbReference>
<feature type="domain" description="Cyclin-like" evidence="6">
    <location>
        <begin position="292"/>
        <end position="366"/>
    </location>
</feature>
<dbReference type="InterPro" id="IPR013763">
    <property type="entry name" value="Cyclin-like_dom"/>
</dbReference>
<protein>
    <recommendedName>
        <fullName evidence="6">Cyclin-like domain-containing protein</fullName>
    </recommendedName>
</protein>
<dbReference type="Pfam" id="PF00134">
    <property type="entry name" value="Cyclin_N"/>
    <property type="match status" value="1"/>
</dbReference>
<gene>
    <name evidence="7" type="ORF">CQW23_16989</name>
</gene>
<dbReference type="OrthoDB" id="5590282at2759"/>
<organism evidence="7 8">
    <name type="scientific">Capsicum baccatum</name>
    <name type="common">Peruvian pepper</name>
    <dbReference type="NCBI Taxonomy" id="33114"/>
    <lineage>
        <taxon>Eukaryota</taxon>
        <taxon>Viridiplantae</taxon>
        <taxon>Streptophyta</taxon>
        <taxon>Embryophyta</taxon>
        <taxon>Tracheophyta</taxon>
        <taxon>Spermatophyta</taxon>
        <taxon>Magnoliopsida</taxon>
        <taxon>eudicotyledons</taxon>
        <taxon>Gunneridae</taxon>
        <taxon>Pentapetalae</taxon>
        <taxon>asterids</taxon>
        <taxon>lamiids</taxon>
        <taxon>Solanales</taxon>
        <taxon>Solanaceae</taxon>
        <taxon>Solanoideae</taxon>
        <taxon>Capsiceae</taxon>
        <taxon>Capsicum</taxon>
    </lineage>
</organism>
<evidence type="ECO:0000313" key="7">
    <source>
        <dbReference type="EMBL" id="PHT42964.1"/>
    </source>
</evidence>
<evidence type="ECO:0000256" key="1">
    <source>
        <dbReference type="ARBA" id="ARBA00022618"/>
    </source>
</evidence>
<feature type="region of interest" description="Disordered" evidence="5">
    <location>
        <begin position="77"/>
        <end position="132"/>
    </location>
</feature>
<proteinExistence type="inferred from homology"/>
<dbReference type="InterPro" id="IPR039361">
    <property type="entry name" value="Cyclin"/>
</dbReference>
<dbReference type="GO" id="GO:0051301">
    <property type="term" value="P:cell division"/>
    <property type="evidence" value="ECO:0007669"/>
    <property type="project" value="UniProtKB-KW"/>
</dbReference>
<keyword evidence="8" id="KW-1185">Reference proteome</keyword>
<keyword evidence="3" id="KW-0131">Cell cycle</keyword>
<evidence type="ECO:0000256" key="3">
    <source>
        <dbReference type="ARBA" id="ARBA00023306"/>
    </source>
</evidence>
<dbReference type="InterPro" id="IPR006671">
    <property type="entry name" value="Cyclin_N"/>
</dbReference>
<evidence type="ECO:0000256" key="4">
    <source>
        <dbReference type="RuleBase" id="RU000383"/>
    </source>
</evidence>
<dbReference type="Pfam" id="PF02984">
    <property type="entry name" value="Cyclin_C"/>
    <property type="match status" value="1"/>
</dbReference>
<dbReference type="FunFam" id="1.10.472.10:FF:000001">
    <property type="entry name" value="G2/mitotic-specific cyclin"/>
    <property type="match status" value="1"/>
</dbReference>
<name>A0A2G2WCI1_CAPBA</name>
<dbReference type="AlphaFoldDB" id="A0A2G2WCI1"/>
<dbReference type="SUPFAM" id="SSF47954">
    <property type="entry name" value="Cyclin-like"/>
    <property type="match status" value="2"/>
</dbReference>
<dbReference type="Proteomes" id="UP000224567">
    <property type="component" value="Unassembled WGS sequence"/>
</dbReference>
<keyword evidence="1" id="KW-0132">Cell division</keyword>
<comment type="similarity">
    <text evidence="4">Belongs to the cyclin family.</text>
</comment>
<evidence type="ECO:0000313" key="8">
    <source>
        <dbReference type="Proteomes" id="UP000224567"/>
    </source>
</evidence>
<evidence type="ECO:0000259" key="6">
    <source>
        <dbReference type="SMART" id="SM00385"/>
    </source>
</evidence>
<reference evidence="7 8" key="1">
    <citation type="journal article" date="2017" name="Genome Biol.">
        <title>New reference genome sequences of hot pepper reveal the massive evolution of plant disease-resistance genes by retroduplication.</title>
        <authorList>
            <person name="Kim S."/>
            <person name="Park J."/>
            <person name="Yeom S.I."/>
            <person name="Kim Y.M."/>
            <person name="Seo E."/>
            <person name="Kim K.T."/>
            <person name="Kim M.S."/>
            <person name="Lee J.M."/>
            <person name="Cheong K."/>
            <person name="Shin H.S."/>
            <person name="Kim S.B."/>
            <person name="Han K."/>
            <person name="Lee J."/>
            <person name="Park M."/>
            <person name="Lee H.A."/>
            <person name="Lee H.Y."/>
            <person name="Lee Y."/>
            <person name="Oh S."/>
            <person name="Lee J.H."/>
            <person name="Choi E."/>
            <person name="Choi E."/>
            <person name="Lee S.E."/>
            <person name="Jeon J."/>
            <person name="Kim H."/>
            <person name="Choi G."/>
            <person name="Song H."/>
            <person name="Lee J."/>
            <person name="Lee S.C."/>
            <person name="Kwon J.K."/>
            <person name="Lee H.Y."/>
            <person name="Koo N."/>
            <person name="Hong Y."/>
            <person name="Kim R.W."/>
            <person name="Kang W.H."/>
            <person name="Huh J.H."/>
            <person name="Kang B.C."/>
            <person name="Yang T.J."/>
            <person name="Lee Y.H."/>
            <person name="Bennetzen J.L."/>
            <person name="Choi D."/>
        </authorList>
    </citation>
    <scope>NUCLEOTIDE SEQUENCE [LARGE SCALE GENOMIC DNA]</scope>
    <source>
        <strain evidence="8">cv. PBC81</strain>
    </source>
</reference>
<sequence length="366" mass="40972">MGMPSEGTMHGRRSMFSDQIPGRKACELSTRVGSPYWLIWSSMLILEGASTVIDSTPFCIFTVDSILLHIELFKKAPSPAPGPAPETSSAPAPDISVPTADAISPTPMMSPPAPPTLSLDGDPKDGLTADSKNSTMGIHRMWIEYVEMITNPPVPVAPIRNETNNCIISDTEDYKATGYSDVPISVQHTKAMIEEIDRMVHYKFELMEETLYLTMNLIDRFLVVQSLIREKLQLVGVTALLLACKYEEVSVPIVEDLILISDKAYARKEVLEMEKLMVNALQFNMTVPTTYMFMRRFLKASQSDKKMELVSFFLIDLCLVEYEMLRFPPSMFAAVAVFTAQCILGASREWNATYEKHISYGKNQIL</sequence>
<evidence type="ECO:0000256" key="5">
    <source>
        <dbReference type="SAM" id="MobiDB-lite"/>
    </source>
</evidence>
<dbReference type="EMBL" id="MLFT02000007">
    <property type="protein sequence ID" value="PHT42964.1"/>
    <property type="molecule type" value="Genomic_DNA"/>
</dbReference>
<dbReference type="STRING" id="33114.A0A2G2WCI1"/>
<feature type="domain" description="Cyclin-like" evidence="6">
    <location>
        <begin position="198"/>
        <end position="279"/>
    </location>
</feature>
<keyword evidence="2 4" id="KW-0195">Cyclin</keyword>